<keyword evidence="2" id="KW-1185">Reference proteome</keyword>
<evidence type="ECO:0000313" key="2">
    <source>
        <dbReference type="Proteomes" id="UP000499080"/>
    </source>
</evidence>
<name>A0A4Y2J9Q9_ARAVE</name>
<dbReference type="EMBL" id="BGPR01003282">
    <property type="protein sequence ID" value="GBM86058.1"/>
    <property type="molecule type" value="Genomic_DNA"/>
</dbReference>
<dbReference type="OrthoDB" id="6437521at2759"/>
<proteinExistence type="predicted"/>
<evidence type="ECO:0000313" key="1">
    <source>
        <dbReference type="EMBL" id="GBM86058.1"/>
    </source>
</evidence>
<dbReference type="Gene3D" id="3.30.420.10">
    <property type="entry name" value="Ribonuclease H-like superfamily/Ribonuclease H"/>
    <property type="match status" value="1"/>
</dbReference>
<dbReference type="InterPro" id="IPR036397">
    <property type="entry name" value="RNaseH_sf"/>
</dbReference>
<accession>A0A4Y2J9Q9</accession>
<gene>
    <name evidence="1" type="ORF">AVEN_247470_1</name>
</gene>
<sequence length="83" mass="9534">MKGKQCAVFCQTLRRPLRAILTSGVLLIRDNARPHSAVATQQLLQRFKWNMYDHPAAYKHSLLQLSPIATYDESDWTTECESL</sequence>
<comment type="caution">
    <text evidence="1">The sequence shown here is derived from an EMBL/GenBank/DDBJ whole genome shotgun (WGS) entry which is preliminary data.</text>
</comment>
<dbReference type="AlphaFoldDB" id="A0A4Y2J9Q9"/>
<evidence type="ECO:0008006" key="3">
    <source>
        <dbReference type="Google" id="ProtNLM"/>
    </source>
</evidence>
<reference evidence="1 2" key="1">
    <citation type="journal article" date="2019" name="Sci. Rep.">
        <title>Orb-weaving spider Araneus ventricosus genome elucidates the spidroin gene catalogue.</title>
        <authorList>
            <person name="Kono N."/>
            <person name="Nakamura H."/>
            <person name="Ohtoshi R."/>
            <person name="Moran D.A.P."/>
            <person name="Shinohara A."/>
            <person name="Yoshida Y."/>
            <person name="Fujiwara M."/>
            <person name="Mori M."/>
            <person name="Tomita M."/>
            <person name="Arakawa K."/>
        </authorList>
    </citation>
    <scope>NUCLEOTIDE SEQUENCE [LARGE SCALE GENOMIC DNA]</scope>
</reference>
<organism evidence="1 2">
    <name type="scientific">Araneus ventricosus</name>
    <name type="common">Orbweaver spider</name>
    <name type="synonym">Epeira ventricosa</name>
    <dbReference type="NCBI Taxonomy" id="182803"/>
    <lineage>
        <taxon>Eukaryota</taxon>
        <taxon>Metazoa</taxon>
        <taxon>Ecdysozoa</taxon>
        <taxon>Arthropoda</taxon>
        <taxon>Chelicerata</taxon>
        <taxon>Arachnida</taxon>
        <taxon>Araneae</taxon>
        <taxon>Araneomorphae</taxon>
        <taxon>Entelegynae</taxon>
        <taxon>Araneoidea</taxon>
        <taxon>Araneidae</taxon>
        <taxon>Araneus</taxon>
    </lineage>
</organism>
<dbReference type="GO" id="GO:0003676">
    <property type="term" value="F:nucleic acid binding"/>
    <property type="evidence" value="ECO:0007669"/>
    <property type="project" value="InterPro"/>
</dbReference>
<protein>
    <recommendedName>
        <fullName evidence="3">Mariner Mos1 transposase</fullName>
    </recommendedName>
</protein>
<dbReference type="Proteomes" id="UP000499080">
    <property type="component" value="Unassembled WGS sequence"/>
</dbReference>